<keyword evidence="6" id="KW-1185">Reference proteome</keyword>
<dbReference type="InterPro" id="IPR006311">
    <property type="entry name" value="TAT_signal"/>
</dbReference>
<evidence type="ECO:0000256" key="2">
    <source>
        <dbReference type="SAM" id="Phobius"/>
    </source>
</evidence>
<dbReference type="InterPro" id="IPR038507">
    <property type="entry name" value="YcnI-like_sf"/>
</dbReference>
<sequence length="286" mass="29022">MGTIMTMTRRGRVRTATLLAAVVASVLGWPAAARATEVTVTTAPGQVHQGDAVEVTFVLPEERPGARTDRIEITLPADAPVGEVYPMSVPGWAPRITTRTLDQPVAGMHAAGVDRVTDAVVWTRAPGAQAGPARLALAMGPMPWTERLSFRVVQRYSDGTVVRWADPAGGAHPAPALTLLPPAPGSDLAGHTGHGGTGDSPAGAAVEAPAAPPAADDPDTPNADLLLGAGLLAGLGGGAAIGWLLSRWRRGGMAFAPEENEDLGGSGAPAVVPAAAATAEPGQPRR</sequence>
<keyword evidence="2" id="KW-0812">Transmembrane</keyword>
<keyword evidence="2" id="KW-0472">Membrane</keyword>
<organism evidence="5 6">
    <name type="scientific">Micromonospora rhizosphaerae</name>
    <dbReference type="NCBI Taxonomy" id="568872"/>
    <lineage>
        <taxon>Bacteria</taxon>
        <taxon>Bacillati</taxon>
        <taxon>Actinomycetota</taxon>
        <taxon>Actinomycetes</taxon>
        <taxon>Micromonosporales</taxon>
        <taxon>Micromonosporaceae</taxon>
        <taxon>Micromonospora</taxon>
    </lineage>
</organism>
<dbReference type="Pfam" id="PF07987">
    <property type="entry name" value="DUF1775"/>
    <property type="match status" value="1"/>
</dbReference>
<feature type="signal peptide" evidence="3">
    <location>
        <begin position="1"/>
        <end position="35"/>
    </location>
</feature>
<protein>
    <submittedName>
        <fullName evidence="5">Uncharacterized protein YcnI</fullName>
    </submittedName>
</protein>
<feature type="domain" description="YncI copper-binding" evidence="4">
    <location>
        <begin position="40"/>
        <end position="179"/>
    </location>
</feature>
<keyword evidence="3" id="KW-0732">Signal</keyword>
<evidence type="ECO:0000256" key="1">
    <source>
        <dbReference type="SAM" id="MobiDB-lite"/>
    </source>
</evidence>
<evidence type="ECO:0000313" key="5">
    <source>
        <dbReference type="EMBL" id="SCL24683.1"/>
    </source>
</evidence>
<evidence type="ECO:0000313" key="6">
    <source>
        <dbReference type="Proteomes" id="UP000199413"/>
    </source>
</evidence>
<feature type="compositionally biased region" description="Low complexity" evidence="1">
    <location>
        <begin position="268"/>
        <end position="279"/>
    </location>
</feature>
<keyword evidence="2" id="KW-1133">Transmembrane helix</keyword>
<dbReference type="EMBL" id="FMHV01000002">
    <property type="protein sequence ID" value="SCL24683.1"/>
    <property type="molecule type" value="Genomic_DNA"/>
</dbReference>
<reference evidence="6" key="1">
    <citation type="submission" date="2016-06" db="EMBL/GenBank/DDBJ databases">
        <authorList>
            <person name="Varghese N."/>
            <person name="Submissions Spin"/>
        </authorList>
    </citation>
    <scope>NUCLEOTIDE SEQUENCE [LARGE SCALE GENOMIC DNA]</scope>
    <source>
        <strain evidence="6">DSM 45431</strain>
    </source>
</reference>
<dbReference type="InterPro" id="IPR012533">
    <property type="entry name" value="YcnI-copper_dom"/>
</dbReference>
<proteinExistence type="predicted"/>
<gene>
    <name evidence="5" type="ORF">GA0070624_2967</name>
</gene>
<dbReference type="Proteomes" id="UP000199413">
    <property type="component" value="Unassembled WGS sequence"/>
</dbReference>
<feature type="region of interest" description="Disordered" evidence="1">
    <location>
        <begin position="257"/>
        <end position="286"/>
    </location>
</feature>
<dbReference type="Gene3D" id="2.60.40.2230">
    <property type="entry name" value="Uncharacterised protein YcnI-like PF07987, DUF1775"/>
    <property type="match status" value="1"/>
</dbReference>
<evidence type="ECO:0000256" key="3">
    <source>
        <dbReference type="SAM" id="SignalP"/>
    </source>
</evidence>
<dbReference type="PROSITE" id="PS51318">
    <property type="entry name" value="TAT"/>
    <property type="match status" value="1"/>
</dbReference>
<evidence type="ECO:0000259" key="4">
    <source>
        <dbReference type="Pfam" id="PF07987"/>
    </source>
</evidence>
<name>A0A1C6S5F2_9ACTN</name>
<dbReference type="STRING" id="568872.GA0070624_2967"/>
<feature type="compositionally biased region" description="Low complexity" evidence="1">
    <location>
        <begin position="199"/>
        <end position="209"/>
    </location>
</feature>
<accession>A0A1C6S5F2</accession>
<feature type="region of interest" description="Disordered" evidence="1">
    <location>
        <begin position="173"/>
        <end position="222"/>
    </location>
</feature>
<feature type="transmembrane region" description="Helical" evidence="2">
    <location>
        <begin position="225"/>
        <end position="245"/>
    </location>
</feature>
<dbReference type="AlphaFoldDB" id="A0A1C6S5F2"/>
<feature type="chain" id="PRO_5008745403" evidence="3">
    <location>
        <begin position="36"/>
        <end position="286"/>
    </location>
</feature>